<sequence length="861" mass="95942">MTESLSNAKALGQLLAQGLAGSQKFDVLYNLSVEQGQWKAAVWIAQRLLETSQSDTLLGDNLEQLVEQSHSLLSLKSMTGRPINHSPTSADEPSLPVKIDALIGSRLRQPHHIADDHHVLGCIWRSLGLMTLACVRDPSIANGFVKPEILEILALFHHHGFMPASVYTYIPSDQPDAVQQPATLHLLSQRIMVALSDAAWRGRESTALASSSADISSTRLERLGSAVRANIEAVKPEMWLELILWSCLHGGWHEPGIDVMLAVCRETSPSWTSMSWRKNLRDHLGVDRTEDVDWVELITEIGVRRKSSYDPDLIQVERTLSSELVNAYVDVLTGLNVSVQGVPAGRILRHLETFRNFLRRTGLNLHGGTWDSTILRLIENDATLVNRTDMMNEFVRLSPTMGEELASRDEQAKPSYVLDGNAALLGLLHRALQVQIDAGSLVGALRIFKLIRRRVDDAKQRSIEDFFRSRLLDDDDVNPRRAKKNGLFTSNFPGVEHPTFEHQIPLTTMGALIDLITQLGAHELGTALVNEGDLDGYLLDKRHFGHPQIAPALIRFATATNDDGLVARVVQARNVFIAGEESRMLHSDTIMSSILSELFVTKQWQTARQVLDHVHDNSKLQYNAQCLAVLGAKILQMLPQGSSNDDVQQAWKLFLSLTMGDFAPVMPRQRALANKQRDIIGVLSTVRAEFATLAESLVRQAYITSPDVYSFNFILDAVAMTQGSKAAQNLLNAFTPESERSEAAPHRAPRFSRQQSMRSFLVPDINGRQLTVRDPLKHNLTSFIIVLKKGLQEYVERHQQRPIAALDAEAQDLLQWVVRGLLGPEGIAQDAEIREVHDEVLRLLEELDMASVELDMATMLT</sequence>
<protein>
    <submittedName>
        <fullName evidence="1">Uncharacterized protein</fullName>
    </submittedName>
</protein>
<dbReference type="OrthoDB" id="5341924at2759"/>
<dbReference type="EMBL" id="CP051139">
    <property type="protein sequence ID" value="QIW95047.1"/>
    <property type="molecule type" value="Genomic_DNA"/>
</dbReference>
<proteinExistence type="predicted"/>
<accession>A0A6H0XK91</accession>
<name>A0A6H0XK91_9PEZI</name>
<keyword evidence="2" id="KW-1185">Reference proteome</keyword>
<organism evidence="1 2">
    <name type="scientific">Peltaster fructicola</name>
    <dbReference type="NCBI Taxonomy" id="286661"/>
    <lineage>
        <taxon>Eukaryota</taxon>
        <taxon>Fungi</taxon>
        <taxon>Dikarya</taxon>
        <taxon>Ascomycota</taxon>
        <taxon>Pezizomycotina</taxon>
        <taxon>Dothideomycetes</taxon>
        <taxon>Dothideomycetes incertae sedis</taxon>
        <taxon>Peltaster</taxon>
    </lineage>
</organism>
<dbReference type="AlphaFoldDB" id="A0A6H0XK91"/>
<reference evidence="1 2" key="1">
    <citation type="journal article" date="2016" name="Sci. Rep.">
        <title>Peltaster fructicola genome reveals evolution from an invasive phytopathogen to an ectophytic parasite.</title>
        <authorList>
            <person name="Xu C."/>
            <person name="Chen H."/>
            <person name="Gleason M.L."/>
            <person name="Xu J.R."/>
            <person name="Liu H."/>
            <person name="Zhang R."/>
            <person name="Sun G."/>
        </authorList>
    </citation>
    <scope>NUCLEOTIDE SEQUENCE [LARGE SCALE GENOMIC DNA]</scope>
    <source>
        <strain evidence="1 2">LNHT1506</strain>
    </source>
</reference>
<evidence type="ECO:0000313" key="2">
    <source>
        <dbReference type="Proteomes" id="UP000503462"/>
    </source>
</evidence>
<dbReference type="Proteomes" id="UP000503462">
    <property type="component" value="Chromosome 1"/>
</dbReference>
<evidence type="ECO:0000313" key="1">
    <source>
        <dbReference type="EMBL" id="QIW95047.1"/>
    </source>
</evidence>
<gene>
    <name evidence="1" type="ORF">AMS68_000565</name>
</gene>